<proteinExistence type="predicted"/>
<dbReference type="InterPro" id="IPR002808">
    <property type="entry name" value="AdoCbi_amidolase"/>
</dbReference>
<sequence length="240" mass="25520">MSQPFRNGNKLYNSVICPGITVRMADDRMILKTGEPQLTLSSAAHGGGFGSGYRFIDWKVPPAYKSEDRGADLVRMLGEWGYSHHTTIGMMTSADLTHASIGEAQGETFTLLCCTTAGTSDAVRAGLPHDTVRTAEAIHTFLFIDGQLSTSAMVNAVITVTEAKTAALQECKITDPSHFHPATGTAADAVMIASSQSESYAYTHLSAGTASPLGAAIGKLVYETVVEAVRSQWDRELGSD</sequence>
<evidence type="ECO:0008006" key="3">
    <source>
        <dbReference type="Google" id="ProtNLM"/>
    </source>
</evidence>
<dbReference type="OrthoDB" id="34339at2"/>
<dbReference type="Pfam" id="PF01955">
    <property type="entry name" value="CbiZ"/>
    <property type="match status" value="1"/>
</dbReference>
<dbReference type="EMBL" id="QLUW01000002">
    <property type="protein sequence ID" value="RAP76169.1"/>
    <property type="molecule type" value="Genomic_DNA"/>
</dbReference>
<dbReference type="PANTHER" id="PTHR35336">
    <property type="entry name" value="ADENOSYLCOBINAMIDE AMIDOHYDROLASE"/>
    <property type="match status" value="1"/>
</dbReference>
<protein>
    <recommendedName>
        <fullName evidence="3">Adenosylcobinamide amidohydrolase</fullName>
    </recommendedName>
</protein>
<dbReference type="PANTHER" id="PTHR35336:SF5">
    <property type="entry name" value="ADENOSYLCOBINAMIDE AMIDOHYDROLASE"/>
    <property type="match status" value="1"/>
</dbReference>
<evidence type="ECO:0000313" key="1">
    <source>
        <dbReference type="EMBL" id="RAP76169.1"/>
    </source>
</evidence>
<keyword evidence="2" id="KW-1185">Reference proteome</keyword>
<name>A0A328U0G8_9BACL</name>
<reference evidence="1 2" key="1">
    <citation type="submission" date="2018-06" db="EMBL/GenBank/DDBJ databases">
        <title>Paenibacillus montanisoli sp. nov., isolated from mountain area soil.</title>
        <authorList>
            <person name="Wu M."/>
        </authorList>
    </citation>
    <scope>NUCLEOTIDE SEQUENCE [LARGE SCALE GENOMIC DNA]</scope>
    <source>
        <strain evidence="1 2">RA17</strain>
    </source>
</reference>
<evidence type="ECO:0000313" key="2">
    <source>
        <dbReference type="Proteomes" id="UP000249260"/>
    </source>
</evidence>
<organism evidence="1 2">
    <name type="scientific">Paenibacillus montanisoli</name>
    <dbReference type="NCBI Taxonomy" id="2081970"/>
    <lineage>
        <taxon>Bacteria</taxon>
        <taxon>Bacillati</taxon>
        <taxon>Bacillota</taxon>
        <taxon>Bacilli</taxon>
        <taxon>Bacillales</taxon>
        <taxon>Paenibacillaceae</taxon>
        <taxon>Paenibacillus</taxon>
    </lineage>
</organism>
<dbReference type="Proteomes" id="UP000249260">
    <property type="component" value="Unassembled WGS sequence"/>
</dbReference>
<dbReference type="RefSeq" id="WP_112882393.1">
    <property type="nucleotide sequence ID" value="NZ_QLUW01000002.1"/>
</dbReference>
<gene>
    <name evidence="1" type="ORF">DL346_12220</name>
</gene>
<accession>A0A328U0G8</accession>
<dbReference type="InterPro" id="IPR052209">
    <property type="entry name" value="CbiZ"/>
</dbReference>
<comment type="caution">
    <text evidence="1">The sequence shown here is derived from an EMBL/GenBank/DDBJ whole genome shotgun (WGS) entry which is preliminary data.</text>
</comment>
<dbReference type="AlphaFoldDB" id="A0A328U0G8"/>